<dbReference type="AlphaFoldDB" id="A0A8J5SEI1"/>
<reference evidence="2" key="1">
    <citation type="journal article" date="2021" name="bioRxiv">
        <title>Whole Genome Assembly and Annotation of Northern Wild Rice, Zizania palustris L., Supports a Whole Genome Duplication in the Zizania Genus.</title>
        <authorList>
            <person name="Haas M."/>
            <person name="Kono T."/>
            <person name="Macchietto M."/>
            <person name="Millas R."/>
            <person name="McGilp L."/>
            <person name="Shao M."/>
            <person name="Duquette J."/>
            <person name="Hirsch C.N."/>
            <person name="Kimball J."/>
        </authorList>
    </citation>
    <scope>NUCLEOTIDE SEQUENCE</scope>
    <source>
        <tissue evidence="2">Fresh leaf tissue</tissue>
    </source>
</reference>
<organism evidence="2 3">
    <name type="scientific">Zizania palustris</name>
    <name type="common">Northern wild rice</name>
    <dbReference type="NCBI Taxonomy" id="103762"/>
    <lineage>
        <taxon>Eukaryota</taxon>
        <taxon>Viridiplantae</taxon>
        <taxon>Streptophyta</taxon>
        <taxon>Embryophyta</taxon>
        <taxon>Tracheophyta</taxon>
        <taxon>Spermatophyta</taxon>
        <taxon>Magnoliopsida</taxon>
        <taxon>Liliopsida</taxon>
        <taxon>Poales</taxon>
        <taxon>Poaceae</taxon>
        <taxon>BOP clade</taxon>
        <taxon>Oryzoideae</taxon>
        <taxon>Oryzeae</taxon>
        <taxon>Zizaniinae</taxon>
        <taxon>Zizania</taxon>
    </lineage>
</organism>
<sequence length="156" mass="16281">MHSRFAFSVILGSIVGSLGYSTRRLVDPTASNERHAGARARIHVRHRGRTFPGRPGVPTIPLPSGLFPFPSRALDASPCQSLSPSWPPSPTQVSVATTRRAALGSSSGSLVASAPGAGLSRRRGRAVGSAASELLWGSGRVGFTPSPCLVILTVWT</sequence>
<name>A0A8J5SEI1_ZIZPA</name>
<dbReference type="EMBL" id="JAAALK010000288">
    <property type="protein sequence ID" value="KAG8056136.1"/>
    <property type="molecule type" value="Genomic_DNA"/>
</dbReference>
<proteinExistence type="predicted"/>
<evidence type="ECO:0000313" key="2">
    <source>
        <dbReference type="EMBL" id="KAG8056136.1"/>
    </source>
</evidence>
<reference evidence="2" key="2">
    <citation type="submission" date="2021-02" db="EMBL/GenBank/DDBJ databases">
        <authorList>
            <person name="Kimball J.A."/>
            <person name="Haas M.W."/>
            <person name="Macchietto M."/>
            <person name="Kono T."/>
            <person name="Duquette J."/>
            <person name="Shao M."/>
        </authorList>
    </citation>
    <scope>NUCLEOTIDE SEQUENCE</scope>
    <source>
        <tissue evidence="2">Fresh leaf tissue</tissue>
    </source>
</reference>
<feature type="chain" id="PRO_5035201226" evidence="1">
    <location>
        <begin position="20"/>
        <end position="156"/>
    </location>
</feature>
<evidence type="ECO:0000256" key="1">
    <source>
        <dbReference type="SAM" id="SignalP"/>
    </source>
</evidence>
<dbReference type="Proteomes" id="UP000729402">
    <property type="component" value="Unassembled WGS sequence"/>
</dbReference>
<comment type="caution">
    <text evidence="2">The sequence shown here is derived from an EMBL/GenBank/DDBJ whole genome shotgun (WGS) entry which is preliminary data.</text>
</comment>
<keyword evidence="1" id="KW-0732">Signal</keyword>
<keyword evidence="3" id="KW-1185">Reference proteome</keyword>
<accession>A0A8J5SEI1</accession>
<evidence type="ECO:0000313" key="3">
    <source>
        <dbReference type="Proteomes" id="UP000729402"/>
    </source>
</evidence>
<protein>
    <submittedName>
        <fullName evidence="2">Uncharacterized protein</fullName>
    </submittedName>
</protein>
<feature type="signal peptide" evidence="1">
    <location>
        <begin position="1"/>
        <end position="19"/>
    </location>
</feature>
<gene>
    <name evidence="2" type="ORF">GUJ93_ZPchr0001g33088</name>
</gene>